<sequence length="515" mass="58253">MWLKRDRFAVDSVMSGLRYRLIYVLAAAFYYEISNVLPVTPSNSLEEIALEPKLSYPLLLETILEKQEDIVTINLVKEDEVISVKINACLGVSWSGIKKGSNPSENFNVNGFPTEEYVLELPSLDETTNVPRETIKIAGYGDEDILKIIFEAGEEVSNLLTIVHKMQNVEIFIAKHEEEAKGLGVFTFEKHAALVYFLYVKEKMRGKGIAKSIIYEAGKHAKKKGLSEIRAFSTPMGVPVFQSLGFRKIALWKAYFPNKKTDKLAGFFFGLNPIFDYRGYVELELELMKKYEGIAGFSLFHNGKIVAFKYPYLDIPNSKQAYGVRTTEEVSAVKSFMGDEEFKLFYEPGLVPESLKNEPSLLIREMRLKICDFDFSAHVSCKEVVLKIAKTSIDFDLVGDIFLSVYNIPKACSVGHCEATTHAVKLLATIEDQAVACAFLEPVSSLCKISYLQVLPDFRRRNIATVTMTFAVEVAKSLGCSELFLRCMPNAEPLYRKLGFSYVKDWYRIIVNPRK</sequence>
<accession>A0AA88L2F9</accession>
<dbReference type="GO" id="GO:0016747">
    <property type="term" value="F:acyltransferase activity, transferring groups other than amino-acyl groups"/>
    <property type="evidence" value="ECO:0007669"/>
    <property type="project" value="InterPro"/>
</dbReference>
<keyword evidence="1" id="KW-0808">Transferase</keyword>
<evidence type="ECO:0000259" key="3">
    <source>
        <dbReference type="PROSITE" id="PS51186"/>
    </source>
</evidence>
<dbReference type="PANTHER" id="PTHR43877">
    <property type="entry name" value="AMINOALKYLPHOSPHONATE N-ACETYLTRANSFERASE-RELATED-RELATED"/>
    <property type="match status" value="1"/>
</dbReference>
<dbReference type="Pfam" id="PF13673">
    <property type="entry name" value="Acetyltransf_10"/>
    <property type="match status" value="1"/>
</dbReference>
<comment type="caution">
    <text evidence="4">The sequence shown here is derived from an EMBL/GenBank/DDBJ whole genome shotgun (WGS) entry which is preliminary data.</text>
</comment>
<dbReference type="PROSITE" id="PS51186">
    <property type="entry name" value="GNAT"/>
    <property type="match status" value="2"/>
</dbReference>
<dbReference type="CDD" id="cd04301">
    <property type="entry name" value="NAT_SF"/>
    <property type="match status" value="2"/>
</dbReference>
<feature type="domain" description="N-acetyltransferase" evidence="3">
    <location>
        <begin position="384"/>
        <end position="515"/>
    </location>
</feature>
<evidence type="ECO:0000313" key="5">
    <source>
        <dbReference type="Proteomes" id="UP001187531"/>
    </source>
</evidence>
<reference evidence="4" key="1">
    <citation type="submission" date="2023-07" db="EMBL/GenBank/DDBJ databases">
        <title>Chromosome-level genome assembly of Artemia franciscana.</title>
        <authorList>
            <person name="Jo E."/>
        </authorList>
    </citation>
    <scope>NUCLEOTIDE SEQUENCE</scope>
    <source>
        <tissue evidence="4">Whole body</tissue>
    </source>
</reference>
<proteinExistence type="predicted"/>
<dbReference type="Proteomes" id="UP001187531">
    <property type="component" value="Unassembled WGS sequence"/>
</dbReference>
<dbReference type="InterPro" id="IPR016181">
    <property type="entry name" value="Acyl_CoA_acyltransferase"/>
</dbReference>
<keyword evidence="2" id="KW-0012">Acyltransferase</keyword>
<dbReference type="SUPFAM" id="SSF55729">
    <property type="entry name" value="Acyl-CoA N-acyltransferases (Nat)"/>
    <property type="match status" value="2"/>
</dbReference>
<feature type="domain" description="N-acetyltransferase" evidence="3">
    <location>
        <begin position="133"/>
        <end position="274"/>
    </location>
</feature>
<evidence type="ECO:0000313" key="4">
    <source>
        <dbReference type="EMBL" id="KAK2710201.1"/>
    </source>
</evidence>
<dbReference type="EMBL" id="JAVRJZ010000017">
    <property type="protein sequence ID" value="KAK2710201.1"/>
    <property type="molecule type" value="Genomic_DNA"/>
</dbReference>
<dbReference type="Gene3D" id="3.40.630.30">
    <property type="match status" value="2"/>
</dbReference>
<evidence type="ECO:0000256" key="1">
    <source>
        <dbReference type="ARBA" id="ARBA00022679"/>
    </source>
</evidence>
<protein>
    <recommendedName>
        <fullName evidence="3">N-acetyltransferase domain-containing protein</fullName>
    </recommendedName>
</protein>
<name>A0AA88L2F9_ARTSF</name>
<dbReference type="Pfam" id="PF00583">
    <property type="entry name" value="Acetyltransf_1"/>
    <property type="match status" value="1"/>
</dbReference>
<dbReference type="InterPro" id="IPR050832">
    <property type="entry name" value="Bact_Acetyltransf"/>
</dbReference>
<dbReference type="AlphaFoldDB" id="A0AA88L2F9"/>
<organism evidence="4 5">
    <name type="scientific">Artemia franciscana</name>
    <name type="common">Brine shrimp</name>
    <name type="synonym">Artemia sanfranciscana</name>
    <dbReference type="NCBI Taxonomy" id="6661"/>
    <lineage>
        <taxon>Eukaryota</taxon>
        <taxon>Metazoa</taxon>
        <taxon>Ecdysozoa</taxon>
        <taxon>Arthropoda</taxon>
        <taxon>Crustacea</taxon>
        <taxon>Branchiopoda</taxon>
        <taxon>Anostraca</taxon>
        <taxon>Artemiidae</taxon>
        <taxon>Artemia</taxon>
    </lineage>
</organism>
<evidence type="ECO:0000256" key="2">
    <source>
        <dbReference type="ARBA" id="ARBA00023315"/>
    </source>
</evidence>
<keyword evidence="5" id="KW-1185">Reference proteome</keyword>
<dbReference type="InterPro" id="IPR000182">
    <property type="entry name" value="GNAT_dom"/>
</dbReference>
<gene>
    <name evidence="4" type="ORF">QYM36_013767</name>
</gene>